<protein>
    <submittedName>
        <fullName evidence="1">Uncharacterized protein</fullName>
    </submittedName>
</protein>
<name>B2ZXP1_9CAUD</name>
<dbReference type="RefSeq" id="YP_001949896.2">
    <property type="nucleotide sequence ID" value="NC_010811.2"/>
</dbReference>
<organism evidence="1 2">
    <name type="scientific">Ralstonia phage phiRSL1</name>
    <dbReference type="NCBI Taxonomy" id="1980924"/>
    <lineage>
        <taxon>Viruses</taxon>
        <taxon>Duplodnaviria</taxon>
        <taxon>Heunggongvirae</taxon>
        <taxon>Uroviricota</taxon>
        <taxon>Caudoviricetes</taxon>
        <taxon>Mieseafarmvirus</taxon>
        <taxon>Mieseafarmvirus RSL1</taxon>
    </lineage>
</organism>
<evidence type="ECO:0000313" key="2">
    <source>
        <dbReference type="Proteomes" id="UP000001034"/>
    </source>
</evidence>
<proteinExistence type="predicted"/>
<reference evidence="1 2" key="1">
    <citation type="journal article" date="2010" name="Virology">
        <title>A jumbo phage infecting the phytopathogen Ralstonia solanacearum defines a new lineage of the Myoviridae family.</title>
        <authorList>
            <person name="Yamada T."/>
            <person name="Satoh S."/>
            <person name="Ishikawa H."/>
            <person name="Fujiwara A."/>
            <person name="Kawasaki T."/>
            <person name="Fujie M."/>
            <person name="Ogata H."/>
        </authorList>
    </citation>
    <scope>NUCLEOTIDE SEQUENCE [LARGE SCALE GENOMIC DNA]</scope>
</reference>
<evidence type="ECO:0000313" key="1">
    <source>
        <dbReference type="EMBL" id="BAG41466.2"/>
    </source>
</evidence>
<keyword evidence="2" id="KW-1185">Reference proteome</keyword>
<dbReference type="GeneID" id="6369780"/>
<accession>B2ZXP1</accession>
<sequence length="165" mass="18343">MAASSCCRGCSNRCISSSSIQASGRNASSTVRWTASVAIHGRATFPPFSRTLKMPEISRYGGPRITRQQAQERCDRVGTIVSYRSRRTNEFFFAAQHLYSHHEHAAEYGFVPCTTCIPLRVAPRPGLEDGYVHNVEQYIALFHPDAVEIDPAEKYGWGAESKEAT</sequence>
<dbReference type="EMBL" id="AB366653">
    <property type="protein sequence ID" value="BAG41466.2"/>
    <property type="molecule type" value="Genomic_DNA"/>
</dbReference>
<dbReference type="KEGG" id="vg:6369780"/>
<dbReference type="Proteomes" id="UP000001034">
    <property type="component" value="Segment"/>
</dbReference>